<protein>
    <submittedName>
        <fullName evidence="1">Uncharacterized protein</fullName>
    </submittedName>
</protein>
<gene>
    <name evidence="1" type="ORF">IPOD504_LOCUS4524</name>
</gene>
<evidence type="ECO:0000313" key="1">
    <source>
        <dbReference type="EMBL" id="CAH2043960.1"/>
    </source>
</evidence>
<sequence>MRFHLRLHARTSTTPEEMPAIKVGFFMGKKRQTSRRVRVENRAVVERWSSSPGCERACPAHAYRHACAVAVQTRIKLCKQLLTAAPPPPVTVYKVRAVLRGRTYRRHLL</sequence>
<dbReference type="Proteomes" id="UP000837857">
    <property type="component" value="Chromosome 15"/>
</dbReference>
<reference evidence="1" key="1">
    <citation type="submission" date="2022-03" db="EMBL/GenBank/DDBJ databases">
        <authorList>
            <person name="Martin H S."/>
        </authorList>
    </citation>
    <scope>NUCLEOTIDE SEQUENCE</scope>
</reference>
<organism evidence="1 2">
    <name type="scientific">Iphiclides podalirius</name>
    <name type="common">scarce swallowtail</name>
    <dbReference type="NCBI Taxonomy" id="110791"/>
    <lineage>
        <taxon>Eukaryota</taxon>
        <taxon>Metazoa</taxon>
        <taxon>Ecdysozoa</taxon>
        <taxon>Arthropoda</taxon>
        <taxon>Hexapoda</taxon>
        <taxon>Insecta</taxon>
        <taxon>Pterygota</taxon>
        <taxon>Neoptera</taxon>
        <taxon>Endopterygota</taxon>
        <taxon>Lepidoptera</taxon>
        <taxon>Glossata</taxon>
        <taxon>Ditrysia</taxon>
        <taxon>Papilionoidea</taxon>
        <taxon>Papilionidae</taxon>
        <taxon>Papilioninae</taxon>
        <taxon>Iphiclides</taxon>
    </lineage>
</organism>
<feature type="non-terminal residue" evidence="1">
    <location>
        <position position="1"/>
    </location>
</feature>
<name>A0ABN8HYM9_9NEOP</name>
<keyword evidence="2" id="KW-1185">Reference proteome</keyword>
<proteinExistence type="predicted"/>
<dbReference type="EMBL" id="OW152827">
    <property type="protein sequence ID" value="CAH2043960.1"/>
    <property type="molecule type" value="Genomic_DNA"/>
</dbReference>
<accession>A0ABN8HYM9</accession>
<evidence type="ECO:0000313" key="2">
    <source>
        <dbReference type="Proteomes" id="UP000837857"/>
    </source>
</evidence>